<evidence type="ECO:0000313" key="3">
    <source>
        <dbReference type="Proteomes" id="UP000239724"/>
    </source>
</evidence>
<sequence length="165" mass="18746">MSEPKRKRLVRKRKLDKWSGRGEIYAWLRAHHKKIKSLKVGDDRPWSELLLDLRADLAGSIPADRIALNNVLNTWKRVCRDLDDSPPVYRFKNYPSRISKDWRPEVVSSPTVEPAPRGQLTPGIHPPGTSLIRKPGQENAVTGRKLTGEEKLARLEAELASRRGG</sequence>
<protein>
    <submittedName>
        <fullName evidence="2">Uncharacterized protein</fullName>
    </submittedName>
</protein>
<evidence type="ECO:0000256" key="1">
    <source>
        <dbReference type="SAM" id="MobiDB-lite"/>
    </source>
</evidence>
<dbReference type="RefSeq" id="WP_104519152.1">
    <property type="nucleotide sequence ID" value="NZ_NHRY01000128.1"/>
</dbReference>
<feature type="region of interest" description="Disordered" evidence="1">
    <location>
        <begin position="104"/>
        <end position="144"/>
    </location>
</feature>
<dbReference type="EMBL" id="NHRY01000128">
    <property type="protein sequence ID" value="PPQ34164.1"/>
    <property type="molecule type" value="Genomic_DNA"/>
</dbReference>
<dbReference type="OrthoDB" id="10010605at2"/>
<organism evidence="2 3">
    <name type="scientific">Rhodopila globiformis</name>
    <name type="common">Rhodopseudomonas globiformis</name>
    <dbReference type="NCBI Taxonomy" id="1071"/>
    <lineage>
        <taxon>Bacteria</taxon>
        <taxon>Pseudomonadati</taxon>
        <taxon>Pseudomonadota</taxon>
        <taxon>Alphaproteobacteria</taxon>
        <taxon>Acetobacterales</taxon>
        <taxon>Acetobacteraceae</taxon>
        <taxon>Rhodopila</taxon>
    </lineage>
</organism>
<dbReference type="AlphaFoldDB" id="A0A2S6NHU5"/>
<accession>A0A2S6NHU5</accession>
<gene>
    <name evidence="2" type="ORF">CCS01_12345</name>
</gene>
<keyword evidence="3" id="KW-1185">Reference proteome</keyword>
<name>A0A2S6NHU5_RHOGL</name>
<reference evidence="2 3" key="1">
    <citation type="journal article" date="2018" name="Arch. Microbiol.">
        <title>New insights into the metabolic potential of the phototrophic purple bacterium Rhodopila globiformis DSM 161(T) from its draft genome sequence and evidence for a vanadium-dependent nitrogenase.</title>
        <authorList>
            <person name="Imhoff J.F."/>
            <person name="Rahn T."/>
            <person name="Kunzel S."/>
            <person name="Neulinger S.C."/>
        </authorList>
    </citation>
    <scope>NUCLEOTIDE SEQUENCE [LARGE SCALE GENOMIC DNA]</scope>
    <source>
        <strain evidence="2 3">DSM 161</strain>
    </source>
</reference>
<comment type="caution">
    <text evidence="2">The sequence shown here is derived from an EMBL/GenBank/DDBJ whole genome shotgun (WGS) entry which is preliminary data.</text>
</comment>
<proteinExistence type="predicted"/>
<evidence type="ECO:0000313" key="2">
    <source>
        <dbReference type="EMBL" id="PPQ34164.1"/>
    </source>
</evidence>
<dbReference type="Proteomes" id="UP000239724">
    <property type="component" value="Unassembled WGS sequence"/>
</dbReference>